<dbReference type="EMBL" id="JACEIP010000004">
    <property type="protein sequence ID" value="MBA4542038.1"/>
    <property type="molecule type" value="Genomic_DNA"/>
</dbReference>
<dbReference type="RefSeq" id="WP_033099440.1">
    <property type="nucleotide sequence ID" value="NZ_JACEIP010000004.1"/>
</dbReference>
<name>A0A7W2AHP5_9BACL</name>
<dbReference type="Proteomes" id="UP000530514">
    <property type="component" value="Unassembled WGS sequence"/>
</dbReference>
<evidence type="ECO:0000313" key="2">
    <source>
        <dbReference type="Proteomes" id="UP000530514"/>
    </source>
</evidence>
<dbReference type="OrthoDB" id="9898104at2"/>
<gene>
    <name evidence="1" type="ORF">H1164_03865</name>
</gene>
<reference evidence="1 2" key="1">
    <citation type="submission" date="2020-07" db="EMBL/GenBank/DDBJ databases">
        <authorList>
            <person name="Feng H."/>
        </authorList>
    </citation>
    <scope>NUCLEOTIDE SEQUENCE [LARGE SCALE GENOMIC DNA]</scope>
    <source>
        <strain evidence="2">s-11</strain>
    </source>
</reference>
<protein>
    <submittedName>
        <fullName evidence="1">Uncharacterized protein</fullName>
    </submittedName>
</protein>
<keyword evidence="2" id="KW-1185">Reference proteome</keyword>
<accession>A0A7W2AHP5</accession>
<evidence type="ECO:0000313" key="1">
    <source>
        <dbReference type="EMBL" id="MBA4542038.1"/>
    </source>
</evidence>
<dbReference type="AlphaFoldDB" id="A0A7W2AHP5"/>
<organism evidence="1 2">
    <name type="scientific">Thermoactinomyces daqus</name>
    <dbReference type="NCBI Taxonomy" id="1329516"/>
    <lineage>
        <taxon>Bacteria</taxon>
        <taxon>Bacillati</taxon>
        <taxon>Bacillota</taxon>
        <taxon>Bacilli</taxon>
        <taxon>Bacillales</taxon>
        <taxon>Thermoactinomycetaceae</taxon>
        <taxon>Thermoactinomyces</taxon>
    </lineage>
</organism>
<sequence>MIKTIRTYEVEKVSGVARFINSYAKIYEMTRDHRIDAKDAIADMRAAIKKADLSVGEKFAVIKASSTSEYLYDEEERLFFSACAKIAEVFRAEGYGVMEINRFVY</sequence>
<proteinExistence type="predicted"/>
<comment type="caution">
    <text evidence="1">The sequence shown here is derived from an EMBL/GenBank/DDBJ whole genome shotgun (WGS) entry which is preliminary data.</text>
</comment>